<gene>
    <name evidence="1" type="ORF">IOD40_18940</name>
</gene>
<keyword evidence="2" id="KW-1185">Reference proteome</keyword>
<reference evidence="1 2" key="1">
    <citation type="submission" date="2020-10" db="EMBL/GenBank/DDBJ databases">
        <title>Aquamicrobium zhengzhouensis sp. nov., a exopolysaccharide producing bacterium isolated from farmland soil.</title>
        <authorList>
            <person name="Wang X."/>
        </authorList>
    </citation>
    <scope>NUCLEOTIDE SEQUENCE [LARGE SCALE GENOMIC DNA]</scope>
    <source>
        <strain evidence="2">cd-1</strain>
    </source>
</reference>
<evidence type="ECO:0000313" key="2">
    <source>
        <dbReference type="Proteomes" id="UP000601789"/>
    </source>
</evidence>
<comment type="caution">
    <text evidence="1">The sequence shown here is derived from an EMBL/GenBank/DDBJ whole genome shotgun (WGS) entry which is preliminary data.</text>
</comment>
<sequence length="254" mass="28217">MNTMPMPPELEEFLLDRLWSQTRAPYFKPDGGAENILVVGPGAAGSHPFSYLCAAALRKERGVNAGVRELSHEAPYWGALASRTRIGKRMIQGDHAVTFTIATDVAADLQNHERKTLTPLGENLLNRSSALVILGDFRSNRVHRQGILINRALEMGIPAVIVFGNKSVASHPSSEWDKYFSAGADSLIYTMTNIRDERNFINSLCHVGEEIDRNDEYIVDAATNLVEMLNWLEDENVKPSDLIELVTARTVTCH</sequence>
<evidence type="ECO:0000313" key="1">
    <source>
        <dbReference type="EMBL" id="MBI1622733.1"/>
    </source>
</evidence>
<organism evidence="1 2">
    <name type="scientific">Aquamicrobium zhengzhouense</name>
    <dbReference type="NCBI Taxonomy" id="2781738"/>
    <lineage>
        <taxon>Bacteria</taxon>
        <taxon>Pseudomonadati</taxon>
        <taxon>Pseudomonadota</taxon>
        <taxon>Alphaproteobacteria</taxon>
        <taxon>Hyphomicrobiales</taxon>
        <taxon>Phyllobacteriaceae</taxon>
        <taxon>Aquamicrobium</taxon>
    </lineage>
</organism>
<accession>A0ABS0SJA2</accession>
<dbReference type="Proteomes" id="UP000601789">
    <property type="component" value="Unassembled WGS sequence"/>
</dbReference>
<name>A0ABS0SJA2_9HYPH</name>
<dbReference type="EMBL" id="JADGMQ010000021">
    <property type="protein sequence ID" value="MBI1622733.1"/>
    <property type="molecule type" value="Genomic_DNA"/>
</dbReference>
<protein>
    <submittedName>
        <fullName evidence="1">Uncharacterized protein</fullName>
    </submittedName>
</protein>
<proteinExistence type="predicted"/>